<evidence type="ECO:0000313" key="1">
    <source>
        <dbReference type="EMBL" id="EER46052.1"/>
    </source>
</evidence>
<dbReference type="RefSeq" id="WP_005826061.1">
    <property type="nucleotide sequence ID" value="NZ_ACQL01000160.1"/>
</dbReference>
<sequence length="290" mass="29259">DATGTVSSDKTGDTFATALNVAEVINNASTALTNKGLSFTGNDGTTARKLGETLNITGTASTAGTYSSANVKTVVTEGKVEIQIADNPEFKNITAENVNATNVNATTVNATTVNATDVNATNVNATTVNATDVTTTTLTTTGAATIGGVLNANQGINVTGGNIAMNNNKITGLADGTEASDAVNLGQLNSTVANAGWTVKANGDAGERINNNGEVNFIQGDNIVISRTGSDITVKTVESPNFTNVNATNVNATTVNATDVNATNVSTTDLTATGNTTVNNFTVQNGATVD</sequence>
<gene>
    <name evidence="1" type="ORF">AM305_03298</name>
</gene>
<evidence type="ECO:0008006" key="3">
    <source>
        <dbReference type="Google" id="ProtNLM"/>
    </source>
</evidence>
<reference evidence="1 2" key="1">
    <citation type="journal article" date="2010" name="Vet. Microbiol.">
        <title>Production of haemolysins by strains of the Actinobacillus minor/porcitonsillarum complex.</title>
        <authorList>
            <person name="Arya G."/>
            <person name="Niven D.F."/>
        </authorList>
    </citation>
    <scope>NUCLEOTIDE SEQUENCE [LARGE SCALE GENOMIC DNA]</scope>
    <source>
        <strain evidence="1 2">NM305</strain>
    </source>
</reference>
<dbReference type="Proteomes" id="UP000005532">
    <property type="component" value="Unassembled WGS sequence"/>
</dbReference>
<dbReference type="Gene3D" id="6.20.50.100">
    <property type="match status" value="1"/>
</dbReference>
<name>C5S4W4_9PAST</name>
<dbReference type="AlphaFoldDB" id="C5S4W4"/>
<feature type="non-terminal residue" evidence="1">
    <location>
        <position position="1"/>
    </location>
</feature>
<evidence type="ECO:0000313" key="2">
    <source>
        <dbReference type="Proteomes" id="UP000005532"/>
    </source>
</evidence>
<dbReference type="eggNOG" id="COG5295">
    <property type="taxonomic scope" value="Bacteria"/>
</dbReference>
<dbReference type="EMBL" id="ACQL01000160">
    <property type="protein sequence ID" value="EER46052.1"/>
    <property type="molecule type" value="Genomic_DNA"/>
</dbReference>
<comment type="caution">
    <text evidence="1">The sequence shown here is derived from an EMBL/GenBank/DDBJ whole genome shotgun (WGS) entry which is preliminary data.</text>
</comment>
<proteinExistence type="predicted"/>
<feature type="non-terminal residue" evidence="1">
    <location>
        <position position="290"/>
    </location>
</feature>
<organism evidence="1 2">
    <name type="scientific">Actinobacillus minor NM305</name>
    <dbReference type="NCBI Taxonomy" id="637911"/>
    <lineage>
        <taxon>Bacteria</taxon>
        <taxon>Pseudomonadati</taxon>
        <taxon>Pseudomonadota</taxon>
        <taxon>Gammaproteobacteria</taxon>
        <taxon>Pasteurellales</taxon>
        <taxon>Pasteurellaceae</taxon>
        <taxon>Actinobacillus</taxon>
    </lineage>
</organism>
<protein>
    <recommendedName>
        <fullName evidence="3">Trimeric autotransporter adhesin YadA-like stalk domain-containing protein</fullName>
    </recommendedName>
</protein>
<accession>C5S4W4</accession>